<dbReference type="Gene3D" id="2.170.260.10">
    <property type="entry name" value="paz domain"/>
    <property type="match status" value="1"/>
</dbReference>
<feature type="compositionally biased region" description="Basic and acidic residues" evidence="1">
    <location>
        <begin position="47"/>
        <end position="60"/>
    </location>
</feature>
<organism evidence="3">
    <name type="scientific">Heligmosomoides polygyrus</name>
    <name type="common">Parasitic roundworm</name>
    <dbReference type="NCBI Taxonomy" id="6339"/>
    <lineage>
        <taxon>Eukaryota</taxon>
        <taxon>Metazoa</taxon>
        <taxon>Ecdysozoa</taxon>
        <taxon>Nematoda</taxon>
        <taxon>Chromadorea</taxon>
        <taxon>Rhabditida</taxon>
        <taxon>Rhabditina</taxon>
        <taxon>Rhabditomorpha</taxon>
        <taxon>Strongyloidea</taxon>
        <taxon>Heligmosomidae</taxon>
        <taxon>Heligmosomoides</taxon>
    </lineage>
</organism>
<reference evidence="3 4" key="1">
    <citation type="submission" date="2018-11" db="EMBL/GenBank/DDBJ databases">
        <authorList>
            <consortium name="Pathogen Informatics"/>
        </authorList>
    </citation>
    <scope>NUCLEOTIDE SEQUENCE [LARGE SCALE GENOMIC DNA]</scope>
</reference>
<evidence type="ECO:0000259" key="2">
    <source>
        <dbReference type="PROSITE" id="PS50822"/>
    </source>
</evidence>
<feature type="compositionally biased region" description="Polar residues" evidence="1">
    <location>
        <begin position="15"/>
        <end position="25"/>
    </location>
</feature>
<dbReference type="AlphaFoldDB" id="A0A3P8DTV1"/>
<dbReference type="Pfam" id="PF17906">
    <property type="entry name" value="HTH_48"/>
    <property type="match status" value="1"/>
</dbReference>
<dbReference type="OrthoDB" id="10252740at2759"/>
<proteinExistence type="predicted"/>
<dbReference type="SUPFAM" id="SSF101690">
    <property type="entry name" value="PAZ domain"/>
    <property type="match status" value="1"/>
</dbReference>
<dbReference type="Proteomes" id="UP000050761">
    <property type="component" value="Unassembled WGS sequence"/>
</dbReference>
<dbReference type="InterPro" id="IPR036085">
    <property type="entry name" value="PAZ_dom_sf"/>
</dbReference>
<evidence type="ECO:0000313" key="4">
    <source>
        <dbReference type="Proteomes" id="UP000050761"/>
    </source>
</evidence>
<sequence>MKMEAGDSKMANGEVPSNSGRNSSKGELFKALDDGVSPSEKVTAAAEESKNSDTESDCAKEADEKISAAFGQGCSTIRTAYRWYQKFRNGDESLEEHEGRGRHSDVDEDKLRDVVEEDPHKGTREIAKVLGVSHNTAARHLKEIGKTKKLERWVPHELSEEQRNRRYEISRRLCLNALRFALETYRIVREGTAIIHDGAGMLFSSEDLSAALKETNRNLASIDRSWKQFYELLTSQDAVASERFTQFGAGCLYCQSSFEEVGHGFQRFFGAQKGIRFIEGNRPGPNNVVAALLLDHRVGLFFKNQDLMKSVCEMGGIERTNQFDFSSSGRGNGMNPKWNEVNEFVKGVRVSYFIGSTSNPISFVATGISDKPIKDLKYVLPNRAKAEVSVLAKFSDIDAHINPNWPAVKWRRFGNQVQYFPMELLKVDPNQRVPLEKQINARCTLRADKPDIRLNNIHRLLEALNLHSTGVRNRFLRAFGVTVSRLPKTVEGFRRAAPQISYAGNQSCPVDKIRYNWRPEKAKYVEGGKVDRILIVHGDERLFRNVRDCLQRTFASRGMLCGKVLSIFIDYRNLYELEDRLRKVFIETKKSEESSLIFFIDRLDNKSHDFLKLMERKYLIPTQQITAELAERLPRQPQSCNYLVSKTNLKIGGFNYDVVPESFAENIWIAKGRTLIVGYDVAHPGRPTRDELMNKMPPLRPSVVGFSFNGAAQQQMFIGDYHYQTPRREKVEREVLNARFKWMLDLFTRNRKVWPESVVITRDGVSEGQYRMVIEEELSAIREACEEFGNVRGREAWSPRFTVAVATKRHNARFFSENRGRIENPKPATVVDTDVVRSNVTEFFMQSHHPVQGTAKPTSYQLIVDENNMNMDELQALMLALTFHHQISDAPVSLPEPVYQADEWAKRGKSIWNAYMERHQPLYMEERGPYASVPIDFEGMTNRLAFWNTKLEERRVNA</sequence>
<dbReference type="InterPro" id="IPR041426">
    <property type="entry name" value="Mos1_HTH"/>
</dbReference>
<dbReference type="InterPro" id="IPR036388">
    <property type="entry name" value="WH-like_DNA-bd_sf"/>
</dbReference>
<dbReference type="Gene3D" id="1.10.10.10">
    <property type="entry name" value="Winged helix-like DNA-binding domain superfamily/Winged helix DNA-binding domain"/>
    <property type="match status" value="1"/>
</dbReference>
<dbReference type="Gene3D" id="1.10.10.1450">
    <property type="match status" value="1"/>
</dbReference>
<dbReference type="WBParaSite" id="HPBE_0001443601-mRNA-1">
    <property type="protein sequence ID" value="HPBE_0001443601-mRNA-1"/>
    <property type="gene ID" value="HPBE_0001443601"/>
</dbReference>
<feature type="domain" description="Piwi" evidence="2">
    <location>
        <begin position="595"/>
        <end position="913"/>
    </location>
</feature>
<evidence type="ECO:0000313" key="3">
    <source>
        <dbReference type="EMBL" id="VDO99622.1"/>
    </source>
</evidence>
<dbReference type="GO" id="GO:0003676">
    <property type="term" value="F:nucleic acid binding"/>
    <property type="evidence" value="ECO:0007669"/>
    <property type="project" value="InterPro"/>
</dbReference>
<dbReference type="SMART" id="SM00950">
    <property type="entry name" value="Piwi"/>
    <property type="match status" value="1"/>
</dbReference>
<evidence type="ECO:0000313" key="5">
    <source>
        <dbReference type="WBParaSite" id="HPBE_0001443601-mRNA-1"/>
    </source>
</evidence>
<dbReference type="Gene3D" id="3.30.420.10">
    <property type="entry name" value="Ribonuclease H-like superfamily/Ribonuclease H"/>
    <property type="match status" value="1"/>
</dbReference>
<dbReference type="PROSITE" id="PS50822">
    <property type="entry name" value="PIWI"/>
    <property type="match status" value="1"/>
</dbReference>
<name>A0A3P8DTV1_HELPZ</name>
<protein>
    <submittedName>
        <fullName evidence="5">Piwi domain-containing protein</fullName>
    </submittedName>
</protein>
<dbReference type="EMBL" id="UZAH01028360">
    <property type="protein sequence ID" value="VDO99622.1"/>
    <property type="molecule type" value="Genomic_DNA"/>
</dbReference>
<dbReference type="InterPro" id="IPR036397">
    <property type="entry name" value="RNaseH_sf"/>
</dbReference>
<accession>A0A3P8DTV1</accession>
<dbReference type="SUPFAM" id="SSF53098">
    <property type="entry name" value="Ribonuclease H-like"/>
    <property type="match status" value="1"/>
</dbReference>
<dbReference type="Pfam" id="PF02171">
    <property type="entry name" value="Piwi"/>
    <property type="match status" value="1"/>
</dbReference>
<dbReference type="InterPro" id="IPR012337">
    <property type="entry name" value="RNaseH-like_sf"/>
</dbReference>
<evidence type="ECO:0000256" key="1">
    <source>
        <dbReference type="SAM" id="MobiDB-lite"/>
    </source>
</evidence>
<gene>
    <name evidence="3" type="ORF">HPBE_LOCUS14437</name>
</gene>
<feature type="region of interest" description="Disordered" evidence="1">
    <location>
        <begin position="1"/>
        <end position="60"/>
    </location>
</feature>
<dbReference type="Gene3D" id="3.40.50.2300">
    <property type="match status" value="1"/>
</dbReference>
<reference evidence="5" key="2">
    <citation type="submission" date="2019-09" db="UniProtKB">
        <authorList>
            <consortium name="WormBaseParasite"/>
        </authorList>
    </citation>
    <scope>IDENTIFICATION</scope>
</reference>
<dbReference type="InterPro" id="IPR003165">
    <property type="entry name" value="Piwi"/>
</dbReference>
<dbReference type="PANTHER" id="PTHR22891">
    <property type="entry name" value="EUKARYOTIC TRANSLATION INITIATION FACTOR 2C"/>
    <property type="match status" value="1"/>
</dbReference>
<keyword evidence="4" id="KW-1185">Reference proteome</keyword>